<dbReference type="InterPro" id="IPR016454">
    <property type="entry name" value="Cysteine_dSase"/>
</dbReference>
<dbReference type="PIRSF" id="PIRSF005572">
    <property type="entry name" value="NifS"/>
    <property type="match status" value="1"/>
</dbReference>
<proteinExistence type="inferred from homology"/>
<dbReference type="InterPro" id="IPR015422">
    <property type="entry name" value="PyrdxlP-dep_Trfase_small"/>
</dbReference>
<evidence type="ECO:0000256" key="10">
    <source>
        <dbReference type="ARBA" id="ARBA00050776"/>
    </source>
</evidence>
<evidence type="ECO:0000256" key="9">
    <source>
        <dbReference type="ARBA" id="ARBA00023014"/>
    </source>
</evidence>
<feature type="domain" description="Aminotransferase class V" evidence="11">
    <location>
        <begin position="5"/>
        <end position="354"/>
    </location>
</feature>
<dbReference type="EMBL" id="BPFZ01000001">
    <property type="protein sequence ID" value="GIU66088.1"/>
    <property type="molecule type" value="Genomic_DNA"/>
</dbReference>
<sequence length="383" mass="39597">MNRLYADHNATSPLRAEAREAMVRALDLIGNPSSVHGEGRAAKRALEDARENLAATLQCHGEAIYFTSGATEALHIALESAHAMDFKRVFISPVEHDAVWAYAQKLWPDAHLIAVNQDGLLDMDWLSARLGSDASPALVIAQGANHEIGTLQNLNTLSSCVRASGGALMCDGVQMAGKTSVSQFAGFADWLIISSHKLGGPAGVGALIVAPGINAQPIRSGGGQERGARSGTENLAAIIGFAAAARAACDDEAIRAFSRLTGRERDSFERIVTGGGIGAKVIGTGVARLTNTSCLMVDGWEGSSQVMALDLAGAAVSAGSACTSGKVKASRILQACGYGPAASACAIRVSFGWSSEVGDGVKLANLYLEASARLGRTRSAHAA</sequence>
<dbReference type="Gene3D" id="3.40.640.10">
    <property type="entry name" value="Type I PLP-dependent aspartate aminotransferase-like (Major domain)"/>
    <property type="match status" value="1"/>
</dbReference>
<comment type="caution">
    <text evidence="12">The sequence shown here is derived from an EMBL/GenBank/DDBJ whole genome shotgun (WGS) entry which is preliminary data.</text>
</comment>
<comment type="function">
    <text evidence="2">Catalyzes the removal of elemental sulfur atoms from cysteine to produce alanine. Seems to participate in the biosynthesis of the nitrogenase metalloclusters by providing the inorganic sulfur required for the Fe-S core formation.</text>
</comment>
<dbReference type="Proteomes" id="UP001161064">
    <property type="component" value="Unassembled WGS sequence"/>
</dbReference>
<keyword evidence="9" id="KW-0411">Iron-sulfur</keyword>
<evidence type="ECO:0000313" key="12">
    <source>
        <dbReference type="EMBL" id="GIU66088.1"/>
    </source>
</evidence>
<evidence type="ECO:0000256" key="3">
    <source>
        <dbReference type="ARBA" id="ARBA00006490"/>
    </source>
</evidence>
<dbReference type="SUPFAM" id="SSF53383">
    <property type="entry name" value="PLP-dependent transferases"/>
    <property type="match status" value="1"/>
</dbReference>
<evidence type="ECO:0000256" key="1">
    <source>
        <dbReference type="ARBA" id="ARBA00001933"/>
    </source>
</evidence>
<name>A0ABQ4PSX1_9PROT</name>
<keyword evidence="8" id="KW-0408">Iron</keyword>
<organism evidence="12 13">
    <name type="scientific">Candidatus Phycosocius spiralis</name>
    <dbReference type="NCBI Taxonomy" id="2815099"/>
    <lineage>
        <taxon>Bacteria</taxon>
        <taxon>Pseudomonadati</taxon>
        <taxon>Pseudomonadota</taxon>
        <taxon>Alphaproteobacteria</taxon>
        <taxon>Caulobacterales</taxon>
        <taxon>Caulobacterales incertae sedis</taxon>
        <taxon>Candidatus Phycosocius</taxon>
    </lineage>
</organism>
<keyword evidence="6" id="KW-0479">Metal-binding</keyword>
<dbReference type="PANTHER" id="PTHR11601">
    <property type="entry name" value="CYSTEINE DESULFURYLASE FAMILY MEMBER"/>
    <property type="match status" value="1"/>
</dbReference>
<evidence type="ECO:0000256" key="2">
    <source>
        <dbReference type="ARBA" id="ARBA00003120"/>
    </source>
</evidence>
<dbReference type="Gene3D" id="1.10.260.50">
    <property type="match status" value="1"/>
</dbReference>
<dbReference type="Gene3D" id="3.90.1150.10">
    <property type="entry name" value="Aspartate Aminotransferase, domain 1"/>
    <property type="match status" value="1"/>
</dbReference>
<evidence type="ECO:0000256" key="8">
    <source>
        <dbReference type="ARBA" id="ARBA00023004"/>
    </source>
</evidence>
<accession>A0ABQ4PSX1</accession>
<dbReference type="RefSeq" id="WP_284358554.1">
    <property type="nucleotide sequence ID" value="NZ_BPFZ01000001.1"/>
</dbReference>
<evidence type="ECO:0000256" key="4">
    <source>
        <dbReference type="ARBA" id="ARBA00013558"/>
    </source>
</evidence>
<comment type="catalytic activity">
    <reaction evidence="10">
        <text>(sulfur carrier)-H + L-cysteine = (sulfur carrier)-SH + L-alanine</text>
        <dbReference type="Rhea" id="RHEA:43892"/>
        <dbReference type="Rhea" id="RHEA-COMP:14737"/>
        <dbReference type="Rhea" id="RHEA-COMP:14739"/>
        <dbReference type="ChEBI" id="CHEBI:29917"/>
        <dbReference type="ChEBI" id="CHEBI:35235"/>
        <dbReference type="ChEBI" id="CHEBI:57972"/>
        <dbReference type="ChEBI" id="CHEBI:64428"/>
        <dbReference type="EC" id="2.8.1.7"/>
    </reaction>
</comment>
<dbReference type="Pfam" id="PF00266">
    <property type="entry name" value="Aminotran_5"/>
    <property type="match status" value="1"/>
</dbReference>
<dbReference type="InterPro" id="IPR015421">
    <property type="entry name" value="PyrdxlP-dep_Trfase_major"/>
</dbReference>
<keyword evidence="7" id="KW-0663">Pyridoxal phosphate</keyword>
<reference evidence="12" key="2">
    <citation type="journal article" date="2023" name="ISME Commun">
        <title>Characterization of a bloom-associated alphaproteobacterial lineage, 'Candidatus Phycosocius': insights into freshwater algal-bacterial interactions.</title>
        <authorList>
            <person name="Tanabe Y."/>
            <person name="Yamaguchi H."/>
            <person name="Yoshida M."/>
            <person name="Kai A."/>
            <person name="Okazaki Y."/>
        </authorList>
    </citation>
    <scope>NUCLEOTIDE SEQUENCE</scope>
    <source>
        <strain evidence="12">BOTRYCO-1</strain>
    </source>
</reference>
<dbReference type="InterPro" id="IPR015424">
    <property type="entry name" value="PyrdxlP-dep_Trfase"/>
</dbReference>
<dbReference type="InterPro" id="IPR000192">
    <property type="entry name" value="Aminotrans_V_dom"/>
</dbReference>
<protein>
    <recommendedName>
        <fullName evidence="4">Cysteine desulfurase</fullName>
    </recommendedName>
</protein>
<comment type="cofactor">
    <cofactor evidence="1">
        <name>pyridoxal 5'-phosphate</name>
        <dbReference type="ChEBI" id="CHEBI:597326"/>
    </cofactor>
</comment>
<gene>
    <name evidence="12" type="ORF">PsB1_0242</name>
</gene>
<keyword evidence="13" id="KW-1185">Reference proteome</keyword>
<comment type="similarity">
    <text evidence="3">Belongs to the class-V pyridoxal-phosphate-dependent aminotransferase family. NifS/IscS subfamily.</text>
</comment>
<evidence type="ECO:0000256" key="7">
    <source>
        <dbReference type="ARBA" id="ARBA00022898"/>
    </source>
</evidence>
<evidence type="ECO:0000256" key="5">
    <source>
        <dbReference type="ARBA" id="ARBA00022679"/>
    </source>
</evidence>
<evidence type="ECO:0000313" key="13">
    <source>
        <dbReference type="Proteomes" id="UP001161064"/>
    </source>
</evidence>
<evidence type="ECO:0000256" key="6">
    <source>
        <dbReference type="ARBA" id="ARBA00022723"/>
    </source>
</evidence>
<keyword evidence="5" id="KW-0808">Transferase</keyword>
<dbReference type="PANTHER" id="PTHR11601:SF34">
    <property type="entry name" value="CYSTEINE DESULFURASE"/>
    <property type="match status" value="1"/>
</dbReference>
<reference evidence="12" key="1">
    <citation type="submission" date="2021-05" db="EMBL/GenBank/DDBJ databases">
        <authorList>
            <person name="Tanabe Y."/>
        </authorList>
    </citation>
    <scope>NUCLEOTIDE SEQUENCE</scope>
    <source>
        <strain evidence="12">BOTRYCO-1</strain>
    </source>
</reference>
<evidence type="ECO:0000259" key="11">
    <source>
        <dbReference type="Pfam" id="PF00266"/>
    </source>
</evidence>